<feature type="region of interest" description="Disordered" evidence="4">
    <location>
        <begin position="385"/>
        <end position="577"/>
    </location>
</feature>
<name>A0A9J7LQ60_BRAFL</name>
<feature type="domain" description="CRIC" evidence="8">
    <location>
        <begin position="93"/>
        <end position="182"/>
    </location>
</feature>
<feature type="compositionally biased region" description="Polar residues" evidence="4">
    <location>
        <begin position="1362"/>
        <end position="1373"/>
    </location>
</feature>
<dbReference type="InterPro" id="IPR011993">
    <property type="entry name" value="PH-like_dom_sf"/>
</dbReference>
<feature type="region of interest" description="Disordered" evidence="4">
    <location>
        <begin position="1332"/>
        <end position="1437"/>
    </location>
</feature>
<feature type="region of interest" description="Disordered" evidence="4">
    <location>
        <begin position="297"/>
        <end position="373"/>
    </location>
</feature>
<dbReference type="SMART" id="SM00233">
    <property type="entry name" value="PH"/>
    <property type="match status" value="1"/>
</dbReference>
<dbReference type="SMART" id="SM00454">
    <property type="entry name" value="SAM"/>
    <property type="match status" value="1"/>
</dbReference>
<evidence type="ECO:0000313" key="10">
    <source>
        <dbReference type="RefSeq" id="XP_035686878.1"/>
    </source>
</evidence>
<dbReference type="Gene3D" id="1.10.150.50">
    <property type="entry name" value="Transcription Factor, Ets-1"/>
    <property type="match status" value="1"/>
</dbReference>
<dbReference type="InterPro" id="IPR049628">
    <property type="entry name" value="CNK1-3_SAM"/>
</dbReference>
<feature type="compositionally biased region" description="Low complexity" evidence="4">
    <location>
        <begin position="1235"/>
        <end position="1252"/>
    </location>
</feature>
<keyword evidence="3" id="KW-0175">Coiled coil</keyword>
<feature type="compositionally biased region" description="Pro residues" evidence="4">
    <location>
        <begin position="1191"/>
        <end position="1201"/>
    </location>
</feature>
<dbReference type="InterPro" id="IPR036034">
    <property type="entry name" value="PDZ_sf"/>
</dbReference>
<evidence type="ECO:0000256" key="4">
    <source>
        <dbReference type="SAM" id="MobiDB-lite"/>
    </source>
</evidence>
<reference evidence="9" key="1">
    <citation type="journal article" date="2020" name="Nat. Ecol. Evol.">
        <title>Deeply conserved synteny resolves early events in vertebrate evolution.</title>
        <authorList>
            <person name="Simakov O."/>
            <person name="Marletaz F."/>
            <person name="Yue J.X."/>
            <person name="O'Connell B."/>
            <person name="Jenkins J."/>
            <person name="Brandt A."/>
            <person name="Calef R."/>
            <person name="Tung C.H."/>
            <person name="Huang T.K."/>
            <person name="Schmutz J."/>
            <person name="Satoh N."/>
            <person name="Yu J.K."/>
            <person name="Putnam N.H."/>
            <person name="Green R.E."/>
            <person name="Rokhsar D.S."/>
        </authorList>
    </citation>
    <scope>NUCLEOTIDE SEQUENCE [LARGE SCALE GENOMIC DNA]</scope>
    <source>
        <strain evidence="9">S238N-H82</strain>
    </source>
</reference>
<dbReference type="InterPro" id="IPR051566">
    <property type="entry name" value="CNKSR"/>
</dbReference>
<protein>
    <submittedName>
        <fullName evidence="10">CNK3/IPCEF1 fusion protein-like isoform X11</fullName>
    </submittedName>
</protein>
<dbReference type="PROSITE" id="PS51290">
    <property type="entry name" value="CRIC"/>
    <property type="match status" value="1"/>
</dbReference>
<dbReference type="Pfam" id="PF10534">
    <property type="entry name" value="CRIC_ras_sig"/>
    <property type="match status" value="1"/>
</dbReference>
<dbReference type="CDD" id="cd09511">
    <property type="entry name" value="SAM_CNK1_2_3-suppressor"/>
    <property type="match status" value="1"/>
</dbReference>
<evidence type="ECO:0000259" key="5">
    <source>
        <dbReference type="PROSITE" id="PS50003"/>
    </source>
</evidence>
<dbReference type="CDD" id="cd06748">
    <property type="entry name" value="PDZ_CNK1_2_3-like"/>
    <property type="match status" value="1"/>
</dbReference>
<feature type="coiled-coil region" evidence="3">
    <location>
        <begin position="1296"/>
        <end position="1323"/>
    </location>
</feature>
<dbReference type="PANTHER" id="PTHR12844">
    <property type="entry name" value="CONNECTOR ENCHANCER OF KINASE SUPPRESSOR OF RAS"/>
    <property type="match status" value="1"/>
</dbReference>
<evidence type="ECO:0000256" key="2">
    <source>
        <dbReference type="ARBA" id="ARBA00022553"/>
    </source>
</evidence>
<feature type="region of interest" description="Disordered" evidence="4">
    <location>
        <begin position="1102"/>
        <end position="1264"/>
    </location>
</feature>
<dbReference type="InterPro" id="IPR001478">
    <property type="entry name" value="PDZ"/>
</dbReference>
<dbReference type="Pfam" id="PF07647">
    <property type="entry name" value="SAM_2"/>
    <property type="match status" value="1"/>
</dbReference>
<evidence type="ECO:0000313" key="9">
    <source>
        <dbReference type="Proteomes" id="UP000001554"/>
    </source>
</evidence>
<feature type="compositionally biased region" description="Low complexity" evidence="4">
    <location>
        <begin position="540"/>
        <end position="552"/>
    </location>
</feature>
<organism evidence="9 10">
    <name type="scientific">Branchiostoma floridae</name>
    <name type="common">Florida lancelet</name>
    <name type="synonym">Amphioxus</name>
    <dbReference type="NCBI Taxonomy" id="7739"/>
    <lineage>
        <taxon>Eukaryota</taxon>
        <taxon>Metazoa</taxon>
        <taxon>Chordata</taxon>
        <taxon>Cephalochordata</taxon>
        <taxon>Leptocardii</taxon>
        <taxon>Amphioxiformes</taxon>
        <taxon>Branchiostomatidae</taxon>
        <taxon>Branchiostoma</taxon>
    </lineage>
</organism>
<feature type="compositionally biased region" description="Polar residues" evidence="4">
    <location>
        <begin position="1220"/>
        <end position="1229"/>
    </location>
</feature>
<evidence type="ECO:0000259" key="8">
    <source>
        <dbReference type="PROSITE" id="PS51290"/>
    </source>
</evidence>
<feature type="compositionally biased region" description="Basic and acidic residues" evidence="4">
    <location>
        <begin position="517"/>
        <end position="539"/>
    </location>
</feature>
<dbReference type="SUPFAM" id="SSF47769">
    <property type="entry name" value="SAM/Pointed domain"/>
    <property type="match status" value="1"/>
</dbReference>
<feature type="domain" description="PH" evidence="5">
    <location>
        <begin position="970"/>
        <end position="1071"/>
    </location>
</feature>
<dbReference type="Gene3D" id="2.30.29.30">
    <property type="entry name" value="Pleckstrin-homology domain (PH domain)/Phosphotyrosine-binding domain (PTB)"/>
    <property type="match status" value="1"/>
</dbReference>
<dbReference type="SUPFAM" id="SSF50729">
    <property type="entry name" value="PH domain-like"/>
    <property type="match status" value="1"/>
</dbReference>
<dbReference type="InterPro" id="IPR013761">
    <property type="entry name" value="SAM/pointed_sf"/>
</dbReference>
<feature type="compositionally biased region" description="Low complexity" evidence="4">
    <location>
        <begin position="410"/>
        <end position="425"/>
    </location>
</feature>
<dbReference type="PROSITE" id="PS50105">
    <property type="entry name" value="SAM_DOMAIN"/>
    <property type="match status" value="1"/>
</dbReference>
<dbReference type="FunFam" id="2.30.42.10:FF:000060">
    <property type="entry name" value="Connector enhancer of kinase suppressor of Ras 2"/>
    <property type="match status" value="1"/>
</dbReference>
<feature type="compositionally biased region" description="Low complexity" evidence="4">
    <location>
        <begin position="1143"/>
        <end position="1154"/>
    </location>
</feature>
<accession>A0A9J7LQ60</accession>
<feature type="domain" description="SAM" evidence="6">
    <location>
        <begin position="11"/>
        <end position="76"/>
    </location>
</feature>
<proteinExistence type="inferred from homology"/>
<dbReference type="PROSITE" id="PS50106">
    <property type="entry name" value="PDZ"/>
    <property type="match status" value="1"/>
</dbReference>
<dbReference type="Pfam" id="PF00595">
    <property type="entry name" value="PDZ"/>
    <property type="match status" value="1"/>
</dbReference>
<evidence type="ECO:0000256" key="1">
    <source>
        <dbReference type="ARBA" id="ARBA00009498"/>
    </source>
</evidence>
<feature type="compositionally biased region" description="Basic and acidic residues" evidence="4">
    <location>
        <begin position="466"/>
        <end position="503"/>
    </location>
</feature>
<keyword evidence="9" id="KW-1185">Reference proteome</keyword>
<keyword evidence="2" id="KW-0597">Phosphoprotein</keyword>
<dbReference type="RefSeq" id="XP_035686878.1">
    <property type="nucleotide sequence ID" value="XM_035830985.1"/>
</dbReference>
<evidence type="ECO:0000259" key="7">
    <source>
        <dbReference type="PROSITE" id="PS50106"/>
    </source>
</evidence>
<feature type="compositionally biased region" description="Low complexity" evidence="4">
    <location>
        <begin position="305"/>
        <end position="331"/>
    </location>
</feature>
<dbReference type="Pfam" id="PF00169">
    <property type="entry name" value="PH"/>
    <property type="match status" value="1"/>
</dbReference>
<feature type="compositionally biased region" description="Basic and acidic residues" evidence="4">
    <location>
        <begin position="1333"/>
        <end position="1355"/>
    </location>
</feature>
<dbReference type="PANTHER" id="PTHR12844:SF42">
    <property type="entry name" value="CONNECTOR ENHANCER OF KSR PROTEIN CNK"/>
    <property type="match status" value="1"/>
</dbReference>
<evidence type="ECO:0000259" key="6">
    <source>
        <dbReference type="PROSITE" id="PS50105"/>
    </source>
</evidence>
<gene>
    <name evidence="10" type="primary">LOC118423066</name>
</gene>
<comment type="similarity">
    <text evidence="1">Belongs to the CNKSR family.</text>
</comment>
<dbReference type="SMART" id="SM00228">
    <property type="entry name" value="PDZ"/>
    <property type="match status" value="1"/>
</dbReference>
<sequence>MANSMESVGSWTPKQVGLWLKGLDDAVQPYIQSFILAGVTGEQLLNLSHRDMDRLNITKLGHQELILEAVDLLCALNFGLENETLQSLTVALGLNVENLDMAMTVRNQQSILVGLAGPRDNYKLPPDILRAICDVLSAAKAVVSWLDRTPFVQMMNYIAIRNRIVRICLGFTSSIHKDPNKRDAEETVVPLCKELAMLSQSLQLSVKDDPQVCSAARVEVITLTNVDHKLGLGMFIQSSFNGTHYVTGTKEGSPAYTCKRIHPGDEILQVNYQTVVGWKLKKLVDALKEDPHGVVITFKKRPKTSRSSGTPSRPSSGSSSRLSQNSRHSSGNHIRGRSLDSASPANSVGRVPPSPLVELYLPPPPPEPYKPRQNFFDRVRTPTSNITQSQVQVHQPLWEDSEEEGASIDSVSTVVTRSPVSPASPQWEEGEGLSPTRPLPLGARSPNYLLDRQSKYRRSATFSEGTENHDPSFRLAQETRETLREAMLRARQNRKDRPRERPKSLPPDTGMQGFRAGGEREERREVSNQRLSDHVRMEVETISEASTSAESSPQRSVPPRPLSQPDSAPRPLSADREVIVIDKQNAIKDFVPSNLRKLTGDMSSMPAFRVERETRPRGKNASRGPPPPYERSRMDGRHSFKSVPEVSKLPMDEVARRTRPLTEQFSAKLAIFEGGSESNVMKRPQRKHFAERVSELQEAVKSPAKDESKEEEEESNFQRGVVGKAETDDSTIRTTRYVHRISLRFKKDKDKSESAGANPEGASPQAADSEPANVLPVSVQPSKQSFRKESPEVANLDDIQSRFAPSPIVPPPNQERLVREKTKQFTRRMDPVESARIVEQEPSYSGSPNKEVKYDTPPFPDQRDSVREARTNPTVQKQEVLPKSPTSAPGSYSVKIVGGVPVRIGSTSHVQQNMNTAKNPFCSCLSPSYSRVSFQMPPPDQSSVRLRSKNKVTGTQKYSRRRMSCKDLGNGDCEGWLWKKKDQRKIFGQKWKKLWFVLKKFSLYYYAGQDALKAEGIINLPEYSVVYATDTECGRKFGIKASHMEIKTFFFATDSKEDRDRWLNKLQLASIQYDRQSIHDPELNILELAKQCPAIVEGFGYYSESDEESEPPSPNPVSPTRQSPSPPRKRKESSPERPVFDDTPVVSPVATAPVGNSMKRSREKPRKPSYLAAFDMNGTKKSPPSERKSPSNPPRPPYDPPRPPHDPPRPPSNPPVEQWGQLSTTSSDSECTHVTPISSTSSSSSTASSPMLLLPPPPQFGSTDELKNLYRQSWNVLQEEKMMKMLELGQGNLSEKQEKKLKLQKLTRVLKDKEGNLEAIDRLLKSPQLTSREVQDWKDQNQHILEDVEKHKDGADPPQRPPSTSSRHNSQSGPVPKPRTSIHRNSQGPIEEMTQRLSITKRPLSTDLDRIESDAGIKPPLPEIDDDEDDSYSSTSL</sequence>
<feature type="compositionally biased region" description="Basic and acidic residues" evidence="4">
    <location>
        <begin position="816"/>
        <end position="839"/>
    </location>
</feature>
<evidence type="ECO:0000256" key="3">
    <source>
        <dbReference type="SAM" id="Coils"/>
    </source>
</evidence>
<feature type="compositionally biased region" description="Basic and acidic residues" evidence="4">
    <location>
        <begin position="861"/>
        <end position="870"/>
    </location>
</feature>
<dbReference type="PROSITE" id="PS50003">
    <property type="entry name" value="PH_DOMAIN"/>
    <property type="match status" value="1"/>
</dbReference>
<dbReference type="SUPFAM" id="SSF50156">
    <property type="entry name" value="PDZ domain-like"/>
    <property type="match status" value="1"/>
</dbReference>
<dbReference type="InterPro" id="IPR001849">
    <property type="entry name" value="PH_domain"/>
</dbReference>
<dbReference type="GeneID" id="118423066"/>
<dbReference type="Proteomes" id="UP000001554">
    <property type="component" value="Chromosome 9"/>
</dbReference>
<feature type="region of interest" description="Disordered" evidence="4">
    <location>
        <begin position="675"/>
        <end position="892"/>
    </location>
</feature>
<feature type="region of interest" description="Disordered" evidence="4">
    <location>
        <begin position="596"/>
        <end position="648"/>
    </location>
</feature>
<dbReference type="InterPro" id="IPR001660">
    <property type="entry name" value="SAM"/>
</dbReference>
<reference evidence="10" key="2">
    <citation type="submission" date="2025-08" db="UniProtKB">
        <authorList>
            <consortium name="RefSeq"/>
        </authorList>
    </citation>
    <scope>IDENTIFICATION</scope>
    <source>
        <strain evidence="10">S238N-H82</strain>
        <tissue evidence="10">Testes</tissue>
    </source>
</reference>
<dbReference type="InterPro" id="IPR017874">
    <property type="entry name" value="CRIC_domain"/>
</dbReference>
<feature type="domain" description="PDZ" evidence="7">
    <location>
        <begin position="220"/>
        <end position="302"/>
    </location>
</feature>
<dbReference type="Gene3D" id="2.30.42.10">
    <property type="match status" value="1"/>
</dbReference>